<accession>A0A1N7PDC4</accession>
<evidence type="ECO:0000313" key="2">
    <source>
        <dbReference type="Proteomes" id="UP000186744"/>
    </source>
</evidence>
<organism evidence="1 2">
    <name type="scientific">Chryseobacterium ureilyticum</name>
    <dbReference type="NCBI Taxonomy" id="373668"/>
    <lineage>
        <taxon>Bacteria</taxon>
        <taxon>Pseudomonadati</taxon>
        <taxon>Bacteroidota</taxon>
        <taxon>Flavobacteriia</taxon>
        <taxon>Flavobacteriales</taxon>
        <taxon>Weeksellaceae</taxon>
        <taxon>Chryseobacterium group</taxon>
        <taxon>Chryseobacterium</taxon>
    </lineage>
</organism>
<proteinExistence type="predicted"/>
<dbReference type="STRING" id="373668.SAMN05421786_10570"/>
<reference evidence="2" key="1">
    <citation type="submission" date="2017-01" db="EMBL/GenBank/DDBJ databases">
        <authorList>
            <person name="Varghese N."/>
            <person name="Submissions S."/>
        </authorList>
    </citation>
    <scope>NUCLEOTIDE SEQUENCE [LARGE SCALE GENOMIC DNA]</scope>
    <source>
        <strain evidence="2">DSM 18017</strain>
    </source>
</reference>
<evidence type="ECO:0000313" key="1">
    <source>
        <dbReference type="EMBL" id="SIT08527.1"/>
    </source>
</evidence>
<sequence>MKKILFSIFAVCTLQLSAQKTIYIFNNTQYNLHNALMGADQTNSNCYPSLFGVSNTPVPSGGAVSYTGYYNNSPNPSIPTWSVTLAVNNVTNIPTNSPVLTPLGMATDWMMNKFFLSDPNGATIPYNNETIGTIGCGLPIITEIHPTSSIPYPFNAYWFIVGGQTYFNIEDQ</sequence>
<dbReference type="AlphaFoldDB" id="A0A1N7PDC4"/>
<dbReference type="Proteomes" id="UP000186744">
    <property type="component" value="Unassembled WGS sequence"/>
</dbReference>
<dbReference type="OrthoDB" id="1248257at2"/>
<dbReference type="EMBL" id="FTOL01000005">
    <property type="protein sequence ID" value="SIT08527.1"/>
    <property type="molecule type" value="Genomic_DNA"/>
</dbReference>
<keyword evidence="2" id="KW-1185">Reference proteome</keyword>
<name>A0A1N7PDC4_9FLAO</name>
<protein>
    <submittedName>
        <fullName evidence="1">Uncharacterized protein</fullName>
    </submittedName>
</protein>
<gene>
    <name evidence="1" type="ORF">SAMN05421786_10570</name>
</gene>
<dbReference type="RefSeq" id="WP_076552725.1">
    <property type="nucleotide sequence ID" value="NZ_FTOL01000005.1"/>
</dbReference>